<dbReference type="InterPro" id="IPR008978">
    <property type="entry name" value="HSP20-like_chaperone"/>
</dbReference>
<dbReference type="Pfam" id="PF00011">
    <property type="entry name" value="HSP20"/>
    <property type="match status" value="1"/>
</dbReference>
<comment type="similarity">
    <text evidence="1 2">Belongs to the small heat shock protein (HSP20) family.</text>
</comment>
<evidence type="ECO:0000313" key="4">
    <source>
        <dbReference type="EMBL" id="KAJ8425041.1"/>
    </source>
</evidence>
<dbReference type="PANTHER" id="PTHR34661">
    <property type="entry name" value="INCREASED DNA METHYLATION 3"/>
    <property type="match status" value="1"/>
</dbReference>
<dbReference type="InterPro" id="IPR002068">
    <property type="entry name" value="A-crystallin/Hsp20_dom"/>
</dbReference>
<feature type="domain" description="SHSP" evidence="3">
    <location>
        <begin position="271"/>
        <end position="389"/>
    </location>
</feature>
<dbReference type="CDD" id="cd06464">
    <property type="entry name" value="ACD_sHsps-like"/>
    <property type="match status" value="1"/>
</dbReference>
<gene>
    <name evidence="4" type="ORF">Cgig2_006501</name>
</gene>
<sequence>MIPGDDRYFLMYFIMGTYFGPDLKEERTQKSALQRLAEGLPPYTSEQLFGSHIRASEIEQIYYFLTRKAEKSLVVKLPILHQFIEGSYPCQDEEATGIYPQFPALFPPHLHPQTESLNHSRIIGNVVFIRNPAIFYIKQEDIERFKRLTALEDLFVESSTAQLPNSPVQREELDEEEDGEDVPIAKYYRVCQRKRRLNEILGSGKPRPRQVQQCNGAPNSCELTLHPSVRQLRTEVSDGPGMVILPTRPRREVLDRMVGVARNAYGLTGSAALGQVGPVVGLMDIGESEDSYLFRVALPGVKRENRAFQCEVESDGKVLIKGETVTGEKRVFRFSQAFVMQTQNLCPSGPFTVMFQLPGPVDPQEFSGSFGTDGILEGVVMKQKPSRPT</sequence>
<reference evidence="4" key="1">
    <citation type="submission" date="2022-04" db="EMBL/GenBank/DDBJ databases">
        <title>Carnegiea gigantea Genome sequencing and assembly v2.</title>
        <authorList>
            <person name="Copetti D."/>
            <person name="Sanderson M.J."/>
            <person name="Burquez A."/>
            <person name="Wojciechowski M.F."/>
        </authorList>
    </citation>
    <scope>NUCLEOTIDE SEQUENCE</scope>
    <source>
        <strain evidence="4">SGP5-SGP5p</strain>
        <tissue evidence="4">Aerial part</tissue>
    </source>
</reference>
<dbReference type="FunFam" id="2.60.40.790:FF:000049">
    <property type="entry name" value="Increased DNA methylation 3"/>
    <property type="match status" value="1"/>
</dbReference>
<accession>A0A9Q1GTE5</accession>
<evidence type="ECO:0000256" key="1">
    <source>
        <dbReference type="PROSITE-ProRule" id="PRU00285"/>
    </source>
</evidence>
<organism evidence="4 5">
    <name type="scientific">Carnegiea gigantea</name>
    <dbReference type="NCBI Taxonomy" id="171969"/>
    <lineage>
        <taxon>Eukaryota</taxon>
        <taxon>Viridiplantae</taxon>
        <taxon>Streptophyta</taxon>
        <taxon>Embryophyta</taxon>
        <taxon>Tracheophyta</taxon>
        <taxon>Spermatophyta</taxon>
        <taxon>Magnoliopsida</taxon>
        <taxon>eudicotyledons</taxon>
        <taxon>Gunneridae</taxon>
        <taxon>Pentapetalae</taxon>
        <taxon>Caryophyllales</taxon>
        <taxon>Cactineae</taxon>
        <taxon>Cactaceae</taxon>
        <taxon>Cactoideae</taxon>
        <taxon>Echinocereeae</taxon>
        <taxon>Carnegiea</taxon>
    </lineage>
</organism>
<evidence type="ECO:0000259" key="3">
    <source>
        <dbReference type="PROSITE" id="PS01031"/>
    </source>
</evidence>
<dbReference type="Gene3D" id="2.60.40.790">
    <property type="match status" value="1"/>
</dbReference>
<dbReference type="OrthoDB" id="1927234at2759"/>
<dbReference type="PANTHER" id="PTHR34661:SF3">
    <property type="entry name" value="INCREASED DNA METHYLATION 2"/>
    <property type="match status" value="1"/>
</dbReference>
<name>A0A9Q1GTE5_9CARY</name>
<dbReference type="GO" id="GO:0005634">
    <property type="term" value="C:nucleus"/>
    <property type="evidence" value="ECO:0007669"/>
    <property type="project" value="TreeGrafter"/>
</dbReference>
<dbReference type="EMBL" id="JAKOGI010001553">
    <property type="protein sequence ID" value="KAJ8425041.1"/>
    <property type="molecule type" value="Genomic_DNA"/>
</dbReference>
<protein>
    <recommendedName>
        <fullName evidence="3">SHSP domain-containing protein</fullName>
    </recommendedName>
</protein>
<comment type="caution">
    <text evidence="4">The sequence shown here is derived from an EMBL/GenBank/DDBJ whole genome shotgun (WGS) entry which is preliminary data.</text>
</comment>
<evidence type="ECO:0000256" key="2">
    <source>
        <dbReference type="RuleBase" id="RU003616"/>
    </source>
</evidence>
<dbReference type="InterPro" id="IPR039321">
    <property type="entry name" value="IDM2/3-like"/>
</dbReference>
<dbReference type="SUPFAM" id="SSF49764">
    <property type="entry name" value="HSP20-like chaperones"/>
    <property type="match status" value="1"/>
</dbReference>
<dbReference type="PROSITE" id="PS01031">
    <property type="entry name" value="SHSP"/>
    <property type="match status" value="1"/>
</dbReference>
<proteinExistence type="inferred from homology"/>
<dbReference type="Proteomes" id="UP001153076">
    <property type="component" value="Unassembled WGS sequence"/>
</dbReference>
<keyword evidence="5" id="KW-1185">Reference proteome</keyword>
<evidence type="ECO:0000313" key="5">
    <source>
        <dbReference type="Proteomes" id="UP001153076"/>
    </source>
</evidence>
<dbReference type="AlphaFoldDB" id="A0A9Q1GTE5"/>